<evidence type="ECO:0000313" key="1">
    <source>
        <dbReference type="EMBL" id="RNA63116.1"/>
    </source>
</evidence>
<dbReference type="OrthoDB" id="9936764at2"/>
<dbReference type="PROSITE" id="PS51257">
    <property type="entry name" value="PROKAR_LIPOPROTEIN"/>
    <property type="match status" value="1"/>
</dbReference>
<name>A0A3M7TJC6_9FLAO</name>
<accession>A0A3M7TJC6</accession>
<dbReference type="AlphaFoldDB" id="A0A3M7TJC6"/>
<gene>
    <name evidence="1" type="ORF">D1631_14865</name>
</gene>
<evidence type="ECO:0000313" key="2">
    <source>
        <dbReference type="Proteomes" id="UP000278775"/>
    </source>
</evidence>
<comment type="caution">
    <text evidence="1">The sequence shown here is derived from an EMBL/GenBank/DDBJ whole genome shotgun (WGS) entry which is preliminary data.</text>
</comment>
<protein>
    <recommendedName>
        <fullName evidence="3">Lipoprotein</fullName>
    </recommendedName>
</protein>
<dbReference type="RefSeq" id="WP_122637102.1">
    <property type="nucleotide sequence ID" value="NZ_QWIU01000002.1"/>
</dbReference>
<proteinExistence type="predicted"/>
<reference evidence="1 2" key="1">
    <citation type="submission" date="2018-08" db="EMBL/GenBank/DDBJ databases">
        <title>Chryseobacterium nematophagum: a novel matrix digesting pathogen of nematodes.</title>
        <authorList>
            <person name="Page A."/>
            <person name="Roberts M."/>
            <person name="Felix M.-A."/>
            <person name="Weir W."/>
        </authorList>
    </citation>
    <scope>NUCLEOTIDE SEQUENCE [LARGE SCALE GENOMIC DNA]</scope>
    <source>
        <strain evidence="1 2">JUb129</strain>
    </source>
</reference>
<evidence type="ECO:0008006" key="3">
    <source>
        <dbReference type="Google" id="ProtNLM"/>
    </source>
</evidence>
<organism evidence="1 2">
    <name type="scientific">Chryseobacterium nematophagum</name>
    <dbReference type="NCBI Taxonomy" id="2305228"/>
    <lineage>
        <taxon>Bacteria</taxon>
        <taxon>Pseudomonadati</taxon>
        <taxon>Bacteroidota</taxon>
        <taxon>Flavobacteriia</taxon>
        <taxon>Flavobacteriales</taxon>
        <taxon>Weeksellaceae</taxon>
        <taxon>Chryseobacterium group</taxon>
        <taxon>Chryseobacterium</taxon>
    </lineage>
</organism>
<dbReference type="Proteomes" id="UP000278775">
    <property type="component" value="Unassembled WGS sequence"/>
</dbReference>
<dbReference type="EMBL" id="QWIU01000002">
    <property type="protein sequence ID" value="RNA63116.1"/>
    <property type="molecule type" value="Genomic_DNA"/>
</dbReference>
<sequence length="195" mass="22800">MKKTAFIISLFILFSCLQKTQEVRIFSATFGNALHGGITLSFDKINSFLILKRVGSKKPLLPPPPPPSENGYTLKQRDSINRVEKQYYLDYAQPKTAVYKLTTEEVEKLVKLIDSIPQEDRKDFIPEYPMYDGFSYNFQIIYSNGYVDDIEVEHLNIPSHEKVIYQMLFYAKKNELDENNILVLKNFENWSHPKY</sequence>